<feature type="domain" description="4Fe-4S ferredoxin-type" evidence="5">
    <location>
        <begin position="1"/>
        <end position="29"/>
    </location>
</feature>
<organism evidence="6 7">
    <name type="scientific">Tolypothrix bouteillei VB521301</name>
    <dbReference type="NCBI Taxonomy" id="1479485"/>
    <lineage>
        <taxon>Bacteria</taxon>
        <taxon>Bacillati</taxon>
        <taxon>Cyanobacteriota</taxon>
        <taxon>Cyanophyceae</taxon>
        <taxon>Nostocales</taxon>
        <taxon>Tolypothrichaceae</taxon>
        <taxon>Tolypothrix</taxon>
    </lineage>
</organism>
<dbReference type="EMBL" id="JHEG04000001">
    <property type="protein sequence ID" value="KAF3888220.1"/>
    <property type="molecule type" value="Genomic_DNA"/>
</dbReference>
<keyword evidence="1" id="KW-0479">Metal-binding</keyword>
<evidence type="ECO:0000313" key="7">
    <source>
        <dbReference type="Proteomes" id="UP000029738"/>
    </source>
</evidence>
<evidence type="ECO:0000313" key="6">
    <source>
        <dbReference type="EMBL" id="KAF3888220.1"/>
    </source>
</evidence>
<dbReference type="PROSITE" id="PS51379">
    <property type="entry name" value="4FE4S_FER_2"/>
    <property type="match status" value="1"/>
</dbReference>
<keyword evidence="4" id="KW-0732">Signal</keyword>
<dbReference type="AlphaFoldDB" id="A0A8S9T6X5"/>
<evidence type="ECO:0000259" key="5">
    <source>
        <dbReference type="PROSITE" id="PS51379"/>
    </source>
</evidence>
<dbReference type="GO" id="GO:0051536">
    <property type="term" value="F:iron-sulfur cluster binding"/>
    <property type="evidence" value="ECO:0007669"/>
    <property type="project" value="UniProtKB-KW"/>
</dbReference>
<protein>
    <submittedName>
        <fullName evidence="6">4Fe-4S binding protein</fullName>
    </submittedName>
</protein>
<evidence type="ECO:0000256" key="3">
    <source>
        <dbReference type="ARBA" id="ARBA00023014"/>
    </source>
</evidence>
<reference evidence="6" key="1">
    <citation type="journal article" date="2015" name="Genome Announc.">
        <title>Draft Genome Sequence of Tolypothrix boutellei Strain VB521301.</title>
        <authorList>
            <person name="Chandrababunaidu M.M."/>
            <person name="Singh D."/>
            <person name="Sen D."/>
            <person name="Bhan S."/>
            <person name="Das S."/>
            <person name="Gupta A."/>
            <person name="Adhikary S.P."/>
            <person name="Tripathy S."/>
        </authorList>
    </citation>
    <scope>NUCLEOTIDE SEQUENCE</scope>
    <source>
        <strain evidence="6">VB521301</strain>
    </source>
</reference>
<dbReference type="Proteomes" id="UP000029738">
    <property type="component" value="Unassembled WGS sequence"/>
</dbReference>
<keyword evidence="7" id="KW-1185">Reference proteome</keyword>
<dbReference type="Gene3D" id="3.30.70.20">
    <property type="match status" value="1"/>
</dbReference>
<dbReference type="RefSeq" id="WP_082051595.1">
    <property type="nucleotide sequence ID" value="NZ_JHEG04000001.1"/>
</dbReference>
<evidence type="ECO:0000256" key="2">
    <source>
        <dbReference type="ARBA" id="ARBA00023004"/>
    </source>
</evidence>
<feature type="signal peptide" evidence="4">
    <location>
        <begin position="1"/>
        <end position="23"/>
    </location>
</feature>
<keyword evidence="2" id="KW-0408">Iron</keyword>
<keyword evidence="3" id="KW-0411">Iron-sulfur</keyword>
<dbReference type="OrthoDB" id="9803397at2"/>
<dbReference type="InterPro" id="IPR017896">
    <property type="entry name" value="4Fe4S_Fe-S-bd"/>
</dbReference>
<accession>A0A8S9T6X5</accession>
<gene>
    <name evidence="6" type="ORF">DA73_0400024050</name>
</gene>
<dbReference type="SUPFAM" id="SSF54862">
    <property type="entry name" value="4Fe-4S ferredoxins"/>
    <property type="match status" value="1"/>
</dbReference>
<reference evidence="6" key="2">
    <citation type="submission" date="2019-11" db="EMBL/GenBank/DDBJ databases">
        <title>Improved Assembly of Tolypothrix boutellei genome.</title>
        <authorList>
            <person name="Sarangi A.N."/>
            <person name="Mukherjee M."/>
            <person name="Ghosh S."/>
            <person name="Singh D."/>
            <person name="Das A."/>
            <person name="Kant S."/>
            <person name="Prusty A."/>
            <person name="Tripathy S."/>
        </authorList>
    </citation>
    <scope>NUCLEOTIDE SEQUENCE</scope>
    <source>
        <strain evidence="6">VB521301</strain>
    </source>
</reference>
<dbReference type="PROSITE" id="PS00198">
    <property type="entry name" value="4FE4S_FER_1"/>
    <property type="match status" value="1"/>
</dbReference>
<feature type="chain" id="PRO_5035718545" evidence="4">
    <location>
        <begin position="24"/>
        <end position="134"/>
    </location>
</feature>
<name>A0A8S9T6X5_9CYAN</name>
<comment type="caution">
    <text evidence="6">The sequence shown here is derived from an EMBL/GenBank/DDBJ whole genome shotgun (WGS) entry which is preliminary data.</text>
</comment>
<sequence length="134" mass="15307">MSYKITSKCISCKLCLSVCPVNAIKIVDGQHWIDPNLCNNCVGTAYTVPQCMAGCPTCDGCVQETSDYWECWFATYNKLLAKLTKKQDYWENWFDYYSQQFSKQLEKNVIANCKTSPAGGFPAVRDWRTRRANS</sequence>
<evidence type="ECO:0000256" key="4">
    <source>
        <dbReference type="SAM" id="SignalP"/>
    </source>
</evidence>
<evidence type="ECO:0000256" key="1">
    <source>
        <dbReference type="ARBA" id="ARBA00022723"/>
    </source>
</evidence>
<proteinExistence type="predicted"/>
<dbReference type="InterPro" id="IPR017900">
    <property type="entry name" value="4Fe4S_Fe_S_CS"/>
</dbReference>
<dbReference type="GO" id="GO:0046872">
    <property type="term" value="F:metal ion binding"/>
    <property type="evidence" value="ECO:0007669"/>
    <property type="project" value="UniProtKB-KW"/>
</dbReference>
<dbReference type="Pfam" id="PF00037">
    <property type="entry name" value="Fer4"/>
    <property type="match status" value="1"/>
</dbReference>